<keyword evidence="2" id="KW-0800">Toxin</keyword>
<feature type="domain" description="VENN motif-containing" evidence="5">
    <location>
        <begin position="139"/>
        <end position="187"/>
    </location>
</feature>
<reference evidence="8" key="3">
    <citation type="submission" date="2017-06" db="EMBL/GenBank/DDBJ databases">
        <authorList>
            <person name="Laurent S."/>
        </authorList>
    </citation>
    <scope>NUCLEOTIDE SEQUENCE [LARGE SCALE GENOMIC DNA]</scope>
</reference>
<reference evidence="7" key="2">
    <citation type="submission" date="2017-06" db="EMBL/GenBank/DDBJ databases">
        <authorList>
            <person name="Kim H.J."/>
            <person name="Triplett B.A."/>
        </authorList>
    </citation>
    <scope>NUCLEOTIDE SEQUENCE [LARGE SCALE GENOMIC DNA]</scope>
    <source>
        <strain evidence="7">Kingella_eburonensis</strain>
    </source>
</reference>
<dbReference type="GO" id="GO:0090729">
    <property type="term" value="F:toxin activity"/>
    <property type="evidence" value="ECO:0007669"/>
    <property type="project" value="UniProtKB-KW"/>
</dbReference>
<dbReference type="AlphaFoldDB" id="A0A238HHX1"/>
<dbReference type="InterPro" id="IPR006914">
    <property type="entry name" value="VENN_dom"/>
</dbReference>
<keyword evidence="3" id="KW-1266">Target cell cytoplasm</keyword>
<dbReference type="EMBL" id="FXUV01000058">
    <property type="protein sequence ID" value="SMQ13335.1"/>
    <property type="molecule type" value="Genomic_DNA"/>
</dbReference>
<evidence type="ECO:0000313" key="7">
    <source>
        <dbReference type="EMBL" id="SNB82135.1"/>
    </source>
</evidence>
<proteinExistence type="predicted"/>
<evidence type="ECO:0000256" key="2">
    <source>
        <dbReference type="ARBA" id="ARBA00022656"/>
    </source>
</evidence>
<evidence type="ECO:0000259" key="5">
    <source>
        <dbReference type="Pfam" id="PF04829"/>
    </source>
</evidence>
<sequence length="420" mass="44117">MLNEKIDALKQQHQAGDITEADYAQKLKQLQYSQVFLNMVAAALSAPTDSAAGIAAATASPALSYQIGQYFKGLAQENPDGRLTAGQETAHILAHGVLGAAVSAAGGNDALAGALASGGAEAAAPVIGKWVYGKDDGVSLSAEEKETVSAITRMLGTTAGAAVGNSAVDAVRGGMAGQNAVENNHLREGQRIQKNAEFRACKADWRCEFDVDEKWEQIGLNNMKELYAACDKGINTAACQNLRNQIDRSTYQGKRDYNYPTGLELKGELSGALGVGVQANGKVTVTLGNRGSSVQAEGGVGLGIGAALSGGLSKQTRHVGIDENKTLNVSTEIVLGEKQFGTQADNKNATLSTKVEAELKLGPLNHSAAIQGGRQYPDNQASSLYRGGEVKSVVKPQLGIGGMLKWDIWNGRSKRYEKIR</sequence>
<gene>
    <name evidence="6" type="ORF">KEBURONENSIS_02001</name>
    <name evidence="7" type="ORF">KEBURONENSIS_02016</name>
</gene>
<evidence type="ECO:0000256" key="1">
    <source>
        <dbReference type="ARBA" id="ARBA00004219"/>
    </source>
</evidence>
<evidence type="ECO:0000256" key="3">
    <source>
        <dbReference type="ARBA" id="ARBA00022913"/>
    </source>
</evidence>
<protein>
    <recommendedName>
        <fullName evidence="5">VENN motif-containing domain-containing protein</fullName>
    </recommendedName>
</protein>
<evidence type="ECO:0000313" key="8">
    <source>
        <dbReference type="Proteomes" id="UP000215450"/>
    </source>
</evidence>
<dbReference type="Pfam" id="PF04829">
    <property type="entry name" value="PT-VENN"/>
    <property type="match status" value="1"/>
</dbReference>
<dbReference type="EMBL" id="FXUV02000063">
    <property type="protein sequence ID" value="SNB82135.1"/>
    <property type="molecule type" value="Genomic_DNA"/>
</dbReference>
<organism evidence="6">
    <name type="scientific">Kingella negevensis</name>
    <dbReference type="NCBI Taxonomy" id="1522312"/>
    <lineage>
        <taxon>Bacteria</taxon>
        <taxon>Pseudomonadati</taxon>
        <taxon>Pseudomonadota</taxon>
        <taxon>Betaproteobacteria</taxon>
        <taxon>Neisseriales</taxon>
        <taxon>Neisseriaceae</taxon>
        <taxon>Kingella</taxon>
    </lineage>
</organism>
<comment type="subcellular location">
    <subcellularLocation>
        <location evidence="1">Target cell</location>
        <location evidence="1">Target cell cytoplasm</location>
    </subcellularLocation>
</comment>
<accession>A0A238HHX1</accession>
<dbReference type="Proteomes" id="UP000215450">
    <property type="component" value="Unassembled WGS sequence"/>
</dbReference>
<keyword evidence="8" id="KW-1185">Reference proteome</keyword>
<keyword evidence="4" id="KW-0843">Virulence</keyword>
<evidence type="ECO:0000313" key="6">
    <source>
        <dbReference type="EMBL" id="SMQ13335.1"/>
    </source>
</evidence>
<reference evidence="6" key="1">
    <citation type="submission" date="2017-05" db="EMBL/GenBank/DDBJ databases">
        <authorList>
            <person name="Song R."/>
            <person name="Chenine A.L."/>
            <person name="Ruprecht R.M."/>
        </authorList>
    </citation>
    <scope>NUCLEOTIDE SEQUENCE</scope>
    <source>
        <strain evidence="6">Kingella_eburonensis</strain>
    </source>
</reference>
<name>A0A238HHX1_9NEIS</name>
<evidence type="ECO:0000256" key="4">
    <source>
        <dbReference type="ARBA" id="ARBA00023026"/>
    </source>
</evidence>